<feature type="domain" description="Myb-like" evidence="8">
    <location>
        <begin position="169"/>
        <end position="212"/>
    </location>
</feature>
<dbReference type="Pfam" id="PF04433">
    <property type="entry name" value="SWIRM"/>
    <property type="match status" value="1"/>
</dbReference>
<dbReference type="PROSITE" id="PS50934">
    <property type="entry name" value="SWIRM"/>
    <property type="match status" value="1"/>
</dbReference>
<reference evidence="13" key="1">
    <citation type="submission" date="2023-11" db="EMBL/GenBank/DDBJ databases">
        <title>Genome assemblies of two species of porcelain crab, Petrolisthes cinctipes and Petrolisthes manimaculis (Anomura: Porcellanidae).</title>
        <authorList>
            <person name="Angst P."/>
        </authorList>
    </citation>
    <scope>NUCLEOTIDE SEQUENCE</scope>
    <source>
        <strain evidence="13">PB745_02</strain>
        <tissue evidence="13">Gill</tissue>
    </source>
</reference>
<dbReference type="InterPro" id="IPR001005">
    <property type="entry name" value="SANT/Myb"/>
</dbReference>
<keyword evidence="3 6" id="KW-0863">Zinc-finger</keyword>
<evidence type="ECO:0000256" key="2">
    <source>
        <dbReference type="ARBA" id="ARBA00022723"/>
    </source>
</evidence>
<dbReference type="PROSITE" id="PS50090">
    <property type="entry name" value="MYB_LIKE"/>
    <property type="match status" value="1"/>
</dbReference>
<dbReference type="InterPro" id="IPR017930">
    <property type="entry name" value="Myb_dom"/>
</dbReference>
<evidence type="ECO:0000256" key="7">
    <source>
        <dbReference type="SAM" id="MobiDB-lite"/>
    </source>
</evidence>
<dbReference type="GO" id="GO:0006357">
    <property type="term" value="P:regulation of transcription by RNA polymerase II"/>
    <property type="evidence" value="ECO:0007669"/>
    <property type="project" value="TreeGrafter"/>
</dbReference>
<dbReference type="GO" id="GO:0006338">
    <property type="term" value="P:chromatin remodeling"/>
    <property type="evidence" value="ECO:0007669"/>
    <property type="project" value="TreeGrafter"/>
</dbReference>
<dbReference type="PROSITE" id="PS50135">
    <property type="entry name" value="ZF_ZZ_2"/>
    <property type="match status" value="1"/>
</dbReference>
<dbReference type="EMBL" id="JAWZYT010003673">
    <property type="protein sequence ID" value="KAK4297282.1"/>
    <property type="molecule type" value="Genomic_DNA"/>
</dbReference>
<feature type="domain" description="SWIRM" evidence="10">
    <location>
        <begin position="448"/>
        <end position="543"/>
    </location>
</feature>
<evidence type="ECO:0000259" key="9">
    <source>
        <dbReference type="PROSITE" id="PS50135"/>
    </source>
</evidence>
<dbReference type="SUPFAM" id="SSF57850">
    <property type="entry name" value="RING/U-box"/>
    <property type="match status" value="1"/>
</dbReference>
<dbReference type="PANTHER" id="PTHR12374">
    <property type="entry name" value="TRANSCRIPTIONAL ADAPTOR 2 ADA2 -RELATED"/>
    <property type="match status" value="1"/>
</dbReference>
<dbReference type="PANTHER" id="PTHR12374:SF20">
    <property type="entry name" value="TRANSCRIPTIONAL ADAPTER 2-ALPHA"/>
    <property type="match status" value="1"/>
</dbReference>
<dbReference type="PROSITE" id="PS51294">
    <property type="entry name" value="HTH_MYB"/>
    <property type="match status" value="1"/>
</dbReference>
<name>A0AAE1NXR3_9EUCA</name>
<dbReference type="InterPro" id="IPR041983">
    <property type="entry name" value="ADA2-like_ZZ"/>
</dbReference>
<dbReference type="GO" id="GO:0005634">
    <property type="term" value="C:nucleus"/>
    <property type="evidence" value="ECO:0007669"/>
    <property type="project" value="UniProtKB-SubCell"/>
</dbReference>
<dbReference type="Gene3D" id="3.30.60.90">
    <property type="match status" value="1"/>
</dbReference>
<evidence type="ECO:0000259" key="8">
    <source>
        <dbReference type="PROSITE" id="PS50090"/>
    </source>
</evidence>
<sequence>MAEAQQGNDNTEEDATELQFPKGVAGEAGMVERSKASVIESEASMVREGDRFHVGKAGVLERTGVIKTVMSERTVGVDKASELEKGGVENKTDLVDSCEKGTEGVVGCHEVHCDHCGAKVQGAYICCGECVDVYVCVRCFSQGAEFENHRSDHSYWVAHSKIGVLEEGWEAREELELLDALASSGLGNWEEVSRRLPGRTPDQCRAHYNRCYLTPSHPALADVLDRPSLQPCSPPEPVEYQGGGEDPPRPLPGSTLARDLAGYNPARGDFETETESEAEAIVSDLDTNLFHDDPPDTLGPVIQATLLDIYRHRLAHRHSRKHIIREHGLMAQSKTGMLMARHRQYLPRDFADVLPRIMPLLTAFNLDMLLEGLHYESELKRQIMDLMEWRSAGLTRHRGALTYETLRRRREVARRERRNLVVAQDGVGWEQWSVLPSNMTHPTVTSATPNRRISQPLNISGMPGYNTLSEAERLLCSELRLLPEDFKRFKIFFVEECKKAGGLRLAQARTLIKIDVNKIRKIYDYLLEQGLIHPPHKNLEGRFEDEELRVLLEDMATQRSFQY</sequence>
<feature type="domain" description="ZZ-type" evidence="9">
    <location>
        <begin position="108"/>
        <end position="163"/>
    </location>
</feature>
<dbReference type="AlphaFoldDB" id="A0AAE1NXR3"/>
<organism evidence="13 14">
    <name type="scientific">Petrolisthes manimaculis</name>
    <dbReference type="NCBI Taxonomy" id="1843537"/>
    <lineage>
        <taxon>Eukaryota</taxon>
        <taxon>Metazoa</taxon>
        <taxon>Ecdysozoa</taxon>
        <taxon>Arthropoda</taxon>
        <taxon>Crustacea</taxon>
        <taxon>Multicrustacea</taxon>
        <taxon>Malacostraca</taxon>
        <taxon>Eumalacostraca</taxon>
        <taxon>Eucarida</taxon>
        <taxon>Decapoda</taxon>
        <taxon>Pleocyemata</taxon>
        <taxon>Anomura</taxon>
        <taxon>Galatheoidea</taxon>
        <taxon>Porcellanidae</taxon>
        <taxon>Petrolisthes</taxon>
    </lineage>
</organism>
<proteinExistence type="predicted"/>
<dbReference type="Gene3D" id="1.10.10.60">
    <property type="entry name" value="Homeodomain-like"/>
    <property type="match status" value="1"/>
</dbReference>
<evidence type="ECO:0000313" key="13">
    <source>
        <dbReference type="EMBL" id="KAK4297282.1"/>
    </source>
</evidence>
<dbReference type="Pfam" id="PF00249">
    <property type="entry name" value="Myb_DNA-binding"/>
    <property type="match status" value="1"/>
</dbReference>
<evidence type="ECO:0000259" key="12">
    <source>
        <dbReference type="PROSITE" id="PS51294"/>
    </source>
</evidence>
<dbReference type="Pfam" id="PF25299">
    <property type="entry name" value="ZZ_ADA2"/>
    <property type="match status" value="1"/>
</dbReference>
<dbReference type="InterPro" id="IPR007526">
    <property type="entry name" value="SWIRM"/>
</dbReference>
<feature type="region of interest" description="Disordered" evidence="7">
    <location>
        <begin position="226"/>
        <end position="272"/>
    </location>
</feature>
<dbReference type="Proteomes" id="UP001292094">
    <property type="component" value="Unassembled WGS sequence"/>
</dbReference>
<dbReference type="CDD" id="cd00167">
    <property type="entry name" value="SANT"/>
    <property type="match status" value="1"/>
</dbReference>
<dbReference type="GO" id="GO:0003713">
    <property type="term" value="F:transcription coactivator activity"/>
    <property type="evidence" value="ECO:0007669"/>
    <property type="project" value="TreeGrafter"/>
</dbReference>
<dbReference type="GO" id="GO:0003682">
    <property type="term" value="F:chromatin binding"/>
    <property type="evidence" value="ECO:0007669"/>
    <property type="project" value="TreeGrafter"/>
</dbReference>
<dbReference type="Pfam" id="PF22941">
    <property type="entry name" value="TADA2A-like_3rd"/>
    <property type="match status" value="1"/>
</dbReference>
<evidence type="ECO:0000256" key="5">
    <source>
        <dbReference type="ARBA" id="ARBA00023242"/>
    </source>
</evidence>
<protein>
    <recommendedName>
        <fullName evidence="15">Transcriptional adapter</fullName>
    </recommendedName>
</protein>
<dbReference type="SUPFAM" id="SSF46689">
    <property type="entry name" value="Homeodomain-like"/>
    <property type="match status" value="2"/>
</dbReference>
<dbReference type="InterPro" id="IPR055141">
    <property type="entry name" value="TADA2A_B-like_dom"/>
</dbReference>
<keyword evidence="14" id="KW-1185">Reference proteome</keyword>
<dbReference type="GO" id="GO:0140672">
    <property type="term" value="C:ATAC complex"/>
    <property type="evidence" value="ECO:0007669"/>
    <property type="project" value="UniProtKB-ARBA"/>
</dbReference>
<dbReference type="PROSITE" id="PS51293">
    <property type="entry name" value="SANT"/>
    <property type="match status" value="1"/>
</dbReference>
<evidence type="ECO:0008006" key="15">
    <source>
        <dbReference type="Google" id="ProtNLM"/>
    </source>
</evidence>
<evidence type="ECO:0000256" key="4">
    <source>
        <dbReference type="ARBA" id="ARBA00022833"/>
    </source>
</evidence>
<evidence type="ECO:0000256" key="1">
    <source>
        <dbReference type="ARBA" id="ARBA00004123"/>
    </source>
</evidence>
<dbReference type="InterPro" id="IPR009057">
    <property type="entry name" value="Homeodomain-like_sf"/>
</dbReference>
<dbReference type="Gene3D" id="1.10.10.10">
    <property type="entry name" value="Winged helix-like DNA-binding domain superfamily/Winged helix DNA-binding domain"/>
    <property type="match status" value="1"/>
</dbReference>
<dbReference type="InterPro" id="IPR036388">
    <property type="entry name" value="WH-like_DNA-bd_sf"/>
</dbReference>
<feature type="domain" description="SANT" evidence="11">
    <location>
        <begin position="164"/>
        <end position="216"/>
    </location>
</feature>
<accession>A0AAE1NXR3</accession>
<evidence type="ECO:0000313" key="14">
    <source>
        <dbReference type="Proteomes" id="UP001292094"/>
    </source>
</evidence>
<dbReference type="CDD" id="cd02335">
    <property type="entry name" value="ZZ_ADA2"/>
    <property type="match status" value="1"/>
</dbReference>
<dbReference type="InterPro" id="IPR017884">
    <property type="entry name" value="SANT_dom"/>
</dbReference>
<dbReference type="InterPro" id="IPR043145">
    <property type="entry name" value="Znf_ZZ_sf"/>
</dbReference>
<keyword evidence="2" id="KW-0479">Metal-binding</keyword>
<keyword evidence="4" id="KW-0862">Zinc</keyword>
<comment type="caution">
    <text evidence="13">The sequence shown here is derived from an EMBL/GenBank/DDBJ whole genome shotgun (WGS) entry which is preliminary data.</text>
</comment>
<dbReference type="GO" id="GO:0008270">
    <property type="term" value="F:zinc ion binding"/>
    <property type="evidence" value="ECO:0007669"/>
    <property type="project" value="UniProtKB-KW"/>
</dbReference>
<comment type="subcellular location">
    <subcellularLocation>
        <location evidence="1">Nucleus</location>
    </subcellularLocation>
</comment>
<dbReference type="FunFam" id="1.10.10.10:FF:000087">
    <property type="entry name" value="Transcriptional adapter 2"/>
    <property type="match status" value="1"/>
</dbReference>
<evidence type="ECO:0000256" key="3">
    <source>
        <dbReference type="ARBA" id="ARBA00022771"/>
    </source>
</evidence>
<dbReference type="SMART" id="SM00717">
    <property type="entry name" value="SANT"/>
    <property type="match status" value="1"/>
</dbReference>
<feature type="region of interest" description="Disordered" evidence="7">
    <location>
        <begin position="1"/>
        <end position="26"/>
    </location>
</feature>
<feature type="domain" description="HTH myb-type" evidence="12">
    <location>
        <begin position="169"/>
        <end position="217"/>
    </location>
</feature>
<evidence type="ECO:0000259" key="11">
    <source>
        <dbReference type="PROSITE" id="PS51293"/>
    </source>
</evidence>
<evidence type="ECO:0000259" key="10">
    <source>
        <dbReference type="PROSITE" id="PS50934"/>
    </source>
</evidence>
<keyword evidence="5" id="KW-0539">Nucleus</keyword>
<gene>
    <name evidence="13" type="ORF">Pmani_030289</name>
</gene>
<dbReference type="InterPro" id="IPR000433">
    <property type="entry name" value="Znf_ZZ"/>
</dbReference>
<evidence type="ECO:0000256" key="6">
    <source>
        <dbReference type="PROSITE-ProRule" id="PRU00228"/>
    </source>
</evidence>